<keyword evidence="5" id="KW-1185">Reference proteome</keyword>
<feature type="chain" id="PRO_5028899254" evidence="2">
    <location>
        <begin position="20"/>
        <end position="1281"/>
    </location>
</feature>
<dbReference type="SUPFAM" id="SSF52129">
    <property type="entry name" value="Caspase-like"/>
    <property type="match status" value="1"/>
</dbReference>
<protein>
    <submittedName>
        <fullName evidence="4">Type IX secretion system sortase PorU</fullName>
    </submittedName>
</protein>
<evidence type="ECO:0000313" key="4">
    <source>
        <dbReference type="EMBL" id="QNR25083.1"/>
    </source>
</evidence>
<dbReference type="Gene3D" id="3.40.50.1460">
    <property type="match status" value="1"/>
</dbReference>
<dbReference type="InterPro" id="IPR029030">
    <property type="entry name" value="Caspase-like_dom_sf"/>
</dbReference>
<dbReference type="InterPro" id="IPR026444">
    <property type="entry name" value="Secre_tail"/>
</dbReference>
<reference evidence="4 5" key="1">
    <citation type="submission" date="2020-08" db="EMBL/GenBank/DDBJ databases">
        <title>Croceimicrobium hydrocarbonivorans gen. nov., sp. nov., a novel marine bacterium isolated from a bacterial consortium that degrades polyethylene terephthalate.</title>
        <authorList>
            <person name="Liu R."/>
        </authorList>
    </citation>
    <scope>NUCLEOTIDE SEQUENCE [LARGE SCALE GENOMIC DNA]</scope>
    <source>
        <strain evidence="4 5">A20-9</strain>
    </source>
</reference>
<dbReference type="GO" id="GO:0008234">
    <property type="term" value="F:cysteine-type peptidase activity"/>
    <property type="evidence" value="ECO:0007669"/>
    <property type="project" value="InterPro"/>
</dbReference>
<evidence type="ECO:0000259" key="3">
    <source>
        <dbReference type="Pfam" id="PF01364"/>
    </source>
</evidence>
<proteinExistence type="predicted"/>
<feature type="domain" description="Gingipain" evidence="3">
    <location>
        <begin position="544"/>
        <end position="915"/>
    </location>
</feature>
<evidence type="ECO:0000256" key="1">
    <source>
        <dbReference type="ARBA" id="ARBA00022729"/>
    </source>
</evidence>
<dbReference type="Gene3D" id="3.40.50.10390">
    <property type="entry name" value="Gingipain r, domain 1"/>
    <property type="match status" value="1"/>
</dbReference>
<dbReference type="EMBL" id="CP060139">
    <property type="protein sequence ID" value="QNR25083.1"/>
    <property type="molecule type" value="Genomic_DNA"/>
</dbReference>
<keyword evidence="1 2" id="KW-0732">Signal</keyword>
<evidence type="ECO:0000313" key="5">
    <source>
        <dbReference type="Proteomes" id="UP000516305"/>
    </source>
</evidence>
<sequence>MKSILVLFTLLFTSTWALAQAQSGTVQLQWLEPIPTGPEGETFLPSLKAADMHPDYYGLPQFCAALPAEFRASDSVQLRVLSSELVPNREKWVLRNIELPSKEALLYQNYAGYSRTASRISYCLIPFYKEGNQVYRITQLQWQVLKGQRKPEAPLIRRAKNLANSQLSTGKWHKLRISESGIYKLTPDFFNQHKIGDGDVKIASIRLLANDQAMLPESFNAARTIDLQERSFKAVDANNDGDFNNNDYILFYAYGPHDWTYNSSGDRFDYRHNIYRDHNFVFVSVDAGNAKSMETMNLPSNPQQVISSFDDFDAVEEDLVNLVGTGRAWYGDIFEFTLSYNYNFSFPNLVLAEAVKIRVDAVGRASTGGTSLNTRYANQTVMSNGISAYETSGDYPAFVQRADQRGTFTAQASNLTLNLTYDNSANPTGVAWLDKIELNVRRALNFAGAGNMIQFRDSRSLAAGAVGTFRIENPPNDITVWQINRLGEHQYVPGAFNGSGIYEFNADLSELNEYVAFTGTNFDAPAYIGLIENQDLHAMTVPEMVIISHPNFLESAQELADFHNGSDNVATAVVSTEEIYNEYGSGGQDLSAVRDFIKDLYDRSQNDQFKYVLLFGDASYDYKDRITGNNNFVPTWESSYSYSLGLSSITDDFFAYMDPGEATNFQGAIMDLGIGRITVSTAAEARNYVNKVKNYVEGTGRFGEWRSRVLLMSDDVDLGWERTYFVPRSENLYNLTKRASNAFNVQKIYQDAYQQQTSTGSQSYPEAQRDMFRAVQRGCLLVNYIGHGGEIGLASEKLLQLSDVNGWTNYDALPLFITITCEFTRYDDPKRVSAGEQLLLNPRGGAVALLSTTRVVGVQGAVDLNEAIFDTILARPNGVPQTLGQIFRAAKNDDFVRSRNTKTKFSLVGDPALRLAIPEYGVELTDFNAVDIALAQDTIKALSLVELDGQVVDLNGQLMNDFNGILNISVFDKETQRQTLVNDGVGSPVNFQERNSLIYRGKVEVNNGLWTVQFRAPLGINYQFGFGKVSMYAYDAVNDRDAAGAYDSILVGGFNENAPADEEGPEIQLFMNDASFVRGGITGSDPYIYAELRDSSGINTVGNGIGQDLRAVLNKASDQPYILNEYYEADLNSYKSGSLRYQLFDLEPGSYQLDLRAFDIYNNPSEATTEFVVAESADLALERVLNYPNPFTTYTEFQFEHNRANQPLEVQVQIFTVSGKLVKTINQEVLSAGNRVTGISWNGLDDYGDKIGKGVYVYRVKVRSLSDNSSADVYEKLVVLR</sequence>
<dbReference type="Proteomes" id="UP000516305">
    <property type="component" value="Chromosome"/>
</dbReference>
<dbReference type="InterPro" id="IPR029031">
    <property type="entry name" value="Gingipain_N_sf"/>
</dbReference>
<dbReference type="CDD" id="cd02258">
    <property type="entry name" value="Peptidase_C25_N"/>
    <property type="match status" value="1"/>
</dbReference>
<dbReference type="Gene3D" id="2.60.40.4070">
    <property type="match status" value="1"/>
</dbReference>
<dbReference type="RefSeq" id="WP_210759608.1">
    <property type="nucleotide sequence ID" value="NZ_CP060139.1"/>
</dbReference>
<dbReference type="GO" id="GO:0006508">
    <property type="term" value="P:proteolysis"/>
    <property type="evidence" value="ECO:0007669"/>
    <property type="project" value="InterPro"/>
</dbReference>
<name>A0A7H0VH85_9FLAO</name>
<accession>A0A7H0VH85</accession>
<dbReference type="Pfam" id="PF01364">
    <property type="entry name" value="Peptidase_C25"/>
    <property type="match status" value="1"/>
</dbReference>
<dbReference type="NCBIfam" id="TIGR04183">
    <property type="entry name" value="Por_Secre_tail"/>
    <property type="match status" value="1"/>
</dbReference>
<feature type="signal peptide" evidence="2">
    <location>
        <begin position="1"/>
        <end position="19"/>
    </location>
</feature>
<evidence type="ECO:0000256" key="2">
    <source>
        <dbReference type="SAM" id="SignalP"/>
    </source>
</evidence>
<organism evidence="4 5">
    <name type="scientific">Croceimicrobium hydrocarbonivorans</name>
    <dbReference type="NCBI Taxonomy" id="2761580"/>
    <lineage>
        <taxon>Bacteria</taxon>
        <taxon>Pseudomonadati</taxon>
        <taxon>Bacteroidota</taxon>
        <taxon>Flavobacteriia</taxon>
        <taxon>Flavobacteriales</taxon>
        <taxon>Owenweeksiaceae</taxon>
        <taxon>Croceimicrobium</taxon>
    </lineage>
</organism>
<dbReference type="InterPro" id="IPR001769">
    <property type="entry name" value="Gingipain"/>
</dbReference>
<dbReference type="NCBIfam" id="NF033707">
    <property type="entry name" value="T9SS_sortase"/>
    <property type="match status" value="1"/>
</dbReference>
<dbReference type="KEGG" id="chyd:H4K34_04385"/>
<gene>
    <name evidence="4" type="primary">porU</name>
    <name evidence="4" type="ORF">H4K34_04385</name>
</gene>